<gene>
    <name evidence="2" type="ORF">Lstg_1481</name>
    <name evidence="3" type="ORF">NCTC11991_03020</name>
</gene>
<name>A0A378LBI8_9GAMM</name>
<protein>
    <submittedName>
        <fullName evidence="3">Uncharacterized protein</fullName>
    </submittedName>
</protein>
<dbReference type="Proteomes" id="UP000255110">
    <property type="component" value="Unassembled WGS sequence"/>
</dbReference>
<evidence type="ECO:0000313" key="3">
    <source>
        <dbReference type="EMBL" id="STY24395.1"/>
    </source>
</evidence>
<dbReference type="RefSeq" id="WP_058477038.1">
    <property type="nucleotide sequence ID" value="NZ_CAAAIO010000019.1"/>
</dbReference>
<evidence type="ECO:0000313" key="5">
    <source>
        <dbReference type="Proteomes" id="UP000255110"/>
    </source>
</evidence>
<dbReference type="AlphaFoldDB" id="A0A378LBI8"/>
<accession>A0A378LBI8</accession>
<dbReference type="Proteomes" id="UP000054820">
    <property type="component" value="Unassembled WGS sequence"/>
</dbReference>
<organism evidence="3 5">
    <name type="scientific">Legionella steigerwaltii</name>
    <dbReference type="NCBI Taxonomy" id="460"/>
    <lineage>
        <taxon>Bacteria</taxon>
        <taxon>Pseudomonadati</taxon>
        <taxon>Pseudomonadota</taxon>
        <taxon>Gammaproteobacteria</taxon>
        <taxon>Legionellales</taxon>
        <taxon>Legionellaceae</taxon>
        <taxon>Legionella</taxon>
    </lineage>
</organism>
<evidence type="ECO:0000256" key="1">
    <source>
        <dbReference type="SAM" id="MobiDB-lite"/>
    </source>
</evidence>
<dbReference type="EMBL" id="LNYZ01000010">
    <property type="protein sequence ID" value="KTD78200.1"/>
    <property type="molecule type" value="Genomic_DNA"/>
</dbReference>
<evidence type="ECO:0000313" key="4">
    <source>
        <dbReference type="Proteomes" id="UP000054820"/>
    </source>
</evidence>
<dbReference type="OrthoDB" id="5653453at2"/>
<keyword evidence="4" id="KW-1185">Reference proteome</keyword>
<dbReference type="EMBL" id="UGOY01000001">
    <property type="protein sequence ID" value="STY24395.1"/>
    <property type="molecule type" value="Genomic_DNA"/>
</dbReference>
<feature type="compositionally biased region" description="Basic and acidic residues" evidence="1">
    <location>
        <begin position="194"/>
        <end position="209"/>
    </location>
</feature>
<evidence type="ECO:0000313" key="2">
    <source>
        <dbReference type="EMBL" id="KTD78200.1"/>
    </source>
</evidence>
<proteinExistence type="predicted"/>
<feature type="region of interest" description="Disordered" evidence="1">
    <location>
        <begin position="193"/>
        <end position="225"/>
    </location>
</feature>
<reference evidence="2 4" key="1">
    <citation type="submission" date="2015-11" db="EMBL/GenBank/DDBJ databases">
        <title>Genomic analysis of 38 Legionella species identifies large and diverse effector repertoires.</title>
        <authorList>
            <person name="Burstein D."/>
            <person name="Amaro F."/>
            <person name="Zusman T."/>
            <person name="Lifshitz Z."/>
            <person name="Cohen O."/>
            <person name="Gilbert J.A."/>
            <person name="Pupko T."/>
            <person name="Shuman H.A."/>
            <person name="Segal G."/>
        </authorList>
    </citation>
    <scope>NUCLEOTIDE SEQUENCE [LARGE SCALE GENOMIC DNA]</scope>
    <source>
        <strain evidence="2 4">SC-18-C9</strain>
    </source>
</reference>
<sequence length="225" mass="25035">MPSFLVNYGGPAPQFSSNSHSFSETLKACEKFYQSQAKSTAFTVHGLDVTYYQVGIHRMVKVDLPDQVLEEMKSNDSATRKKAIETKKLFDKAKSQASDFNTKDYKLLGNNCVSAVANVLNTIDPSILGGVHKIVPQVLDGNVDEALKLDAEVDSILRGTTLPQQQGKQHKDYTHAHVASEIWAQVMTPVSQQHQKDLKQQLQKSKQESIELTPEDDTTKKSAMR</sequence>
<reference evidence="3 5" key="2">
    <citation type="submission" date="2018-06" db="EMBL/GenBank/DDBJ databases">
        <authorList>
            <consortium name="Pathogen Informatics"/>
            <person name="Doyle S."/>
        </authorList>
    </citation>
    <scope>NUCLEOTIDE SEQUENCE [LARGE SCALE GENOMIC DNA]</scope>
    <source>
        <strain evidence="3 5">NCTC11991</strain>
    </source>
</reference>